<evidence type="ECO:0000313" key="1">
    <source>
        <dbReference type="EMBL" id="KAK5999792.1"/>
    </source>
</evidence>
<dbReference type="Proteomes" id="UP001341245">
    <property type="component" value="Unassembled WGS sequence"/>
</dbReference>
<reference evidence="1 2" key="1">
    <citation type="submission" date="2023-11" db="EMBL/GenBank/DDBJ databases">
        <title>Draft genome sequence and annotation of the polyextremotolerant black yeast-like fungus Aureobasidium pullulans NRRL 62042.</title>
        <authorList>
            <person name="Dielentheis-Frenken M.R.E."/>
            <person name="Wibberg D."/>
            <person name="Blank L.M."/>
            <person name="Tiso T."/>
        </authorList>
    </citation>
    <scope>NUCLEOTIDE SEQUENCE [LARGE SCALE GENOMIC DNA]</scope>
    <source>
        <strain evidence="1 2">NRRL 62042</strain>
    </source>
</reference>
<comment type="caution">
    <text evidence="1">The sequence shown here is derived from an EMBL/GenBank/DDBJ whole genome shotgun (WGS) entry which is preliminary data.</text>
</comment>
<dbReference type="EMBL" id="JASGXD010000021">
    <property type="protein sequence ID" value="KAK5999792.1"/>
    <property type="molecule type" value="Genomic_DNA"/>
</dbReference>
<evidence type="ECO:0000313" key="2">
    <source>
        <dbReference type="Proteomes" id="UP001341245"/>
    </source>
</evidence>
<accession>A0ABR0T5X4</accession>
<proteinExistence type="predicted"/>
<name>A0ABR0T5X4_AURPU</name>
<keyword evidence="2" id="KW-1185">Reference proteome</keyword>
<organism evidence="1 2">
    <name type="scientific">Aureobasidium pullulans</name>
    <name type="common">Black yeast</name>
    <name type="synonym">Pullularia pullulans</name>
    <dbReference type="NCBI Taxonomy" id="5580"/>
    <lineage>
        <taxon>Eukaryota</taxon>
        <taxon>Fungi</taxon>
        <taxon>Dikarya</taxon>
        <taxon>Ascomycota</taxon>
        <taxon>Pezizomycotina</taxon>
        <taxon>Dothideomycetes</taxon>
        <taxon>Dothideomycetidae</taxon>
        <taxon>Dothideales</taxon>
        <taxon>Saccotheciaceae</taxon>
        <taxon>Aureobasidium</taxon>
    </lineage>
</organism>
<protein>
    <submittedName>
        <fullName evidence="1">Uncharacterized protein</fullName>
    </submittedName>
</protein>
<sequence>MGDSQPGNIPACGDQLCILGSELVKSGTSSFDIGLMTAELYCLPQYANQEGGAALLAVFLDAYKSNIEHVDVPKIAIRKGAHFLVMDPTVWGRLVTPERMSALVHHGVQLIKAGWERDDAILRTTMLEPLYR</sequence>
<gene>
    <name evidence="1" type="ORF">QM012_005198</name>
</gene>